<dbReference type="InterPro" id="IPR019823">
    <property type="entry name" value="Mechanosensitive_channel_CS"/>
</dbReference>
<organism evidence="6 7">
    <name type="scientific">Leucobacter chromiiresistens</name>
    <dbReference type="NCBI Taxonomy" id="1079994"/>
    <lineage>
        <taxon>Bacteria</taxon>
        <taxon>Bacillati</taxon>
        <taxon>Actinomycetota</taxon>
        <taxon>Actinomycetes</taxon>
        <taxon>Micrococcales</taxon>
        <taxon>Microbacteriaceae</taxon>
        <taxon>Leucobacter</taxon>
    </lineage>
</organism>
<sequence>MLSGFKDFISKGNVIDLAVGVIIGGAFSTVVNALVESVLMPLISMLIG</sequence>
<evidence type="ECO:0000256" key="5">
    <source>
        <dbReference type="SAM" id="Phobius"/>
    </source>
</evidence>
<dbReference type="EMBL" id="LDRK01000182">
    <property type="protein sequence ID" value="KTR79843.1"/>
    <property type="molecule type" value="Genomic_DNA"/>
</dbReference>
<keyword evidence="2 5" id="KW-0812">Transmembrane</keyword>
<dbReference type="Pfam" id="PF01741">
    <property type="entry name" value="MscL"/>
    <property type="match status" value="1"/>
</dbReference>
<protein>
    <submittedName>
        <fullName evidence="6">Mechanosensitive ion channel protein MscL</fullName>
    </submittedName>
</protein>
<evidence type="ECO:0000256" key="2">
    <source>
        <dbReference type="ARBA" id="ARBA00022692"/>
    </source>
</evidence>
<comment type="subcellular location">
    <subcellularLocation>
        <location evidence="1">Membrane</location>
        <topology evidence="1">Multi-pass membrane protein</topology>
    </subcellularLocation>
</comment>
<dbReference type="Proteomes" id="UP000070810">
    <property type="component" value="Unassembled WGS sequence"/>
</dbReference>
<dbReference type="Gene3D" id="1.10.1200.120">
    <property type="entry name" value="Large-conductance mechanosensitive channel, MscL, domain 1"/>
    <property type="match status" value="1"/>
</dbReference>
<dbReference type="PANTHER" id="PTHR30266">
    <property type="entry name" value="MECHANOSENSITIVE CHANNEL MSCL"/>
    <property type="match status" value="1"/>
</dbReference>
<name>A0A147E7J2_9MICO</name>
<keyword evidence="7" id="KW-1185">Reference proteome</keyword>
<reference evidence="6 7" key="1">
    <citation type="journal article" date="2016" name="Front. Microbiol.">
        <title>Genomic Resource of Rice Seed Associated Bacteria.</title>
        <authorList>
            <person name="Midha S."/>
            <person name="Bansal K."/>
            <person name="Sharma S."/>
            <person name="Kumar N."/>
            <person name="Patil P.P."/>
            <person name="Chaudhry V."/>
            <person name="Patil P.B."/>
        </authorList>
    </citation>
    <scope>NUCLEOTIDE SEQUENCE [LARGE SCALE GENOMIC DNA]</scope>
    <source>
        <strain evidence="6 7">NS354</strain>
    </source>
</reference>
<dbReference type="PANTHER" id="PTHR30266:SF2">
    <property type="entry name" value="LARGE-CONDUCTANCE MECHANOSENSITIVE CHANNEL"/>
    <property type="match status" value="1"/>
</dbReference>
<feature type="transmembrane region" description="Helical" evidence="5">
    <location>
        <begin position="12"/>
        <end position="35"/>
    </location>
</feature>
<dbReference type="InterPro" id="IPR036019">
    <property type="entry name" value="MscL_channel"/>
</dbReference>
<dbReference type="InterPro" id="IPR037673">
    <property type="entry name" value="MSC/AndL"/>
</dbReference>
<comment type="caution">
    <text evidence="6">The sequence shown here is derived from an EMBL/GenBank/DDBJ whole genome shotgun (WGS) entry which is preliminary data.</text>
</comment>
<evidence type="ECO:0000313" key="7">
    <source>
        <dbReference type="Proteomes" id="UP000070810"/>
    </source>
</evidence>
<evidence type="ECO:0000256" key="3">
    <source>
        <dbReference type="ARBA" id="ARBA00022989"/>
    </source>
</evidence>
<dbReference type="GO" id="GO:0008381">
    <property type="term" value="F:mechanosensitive monoatomic ion channel activity"/>
    <property type="evidence" value="ECO:0007669"/>
    <property type="project" value="TreeGrafter"/>
</dbReference>
<evidence type="ECO:0000256" key="4">
    <source>
        <dbReference type="ARBA" id="ARBA00023136"/>
    </source>
</evidence>
<evidence type="ECO:0000256" key="1">
    <source>
        <dbReference type="ARBA" id="ARBA00004141"/>
    </source>
</evidence>
<dbReference type="PATRIC" id="fig|1079994.3.peg.941"/>
<dbReference type="RefSeq" id="WP_193750791.1">
    <property type="nucleotide sequence ID" value="NZ_LDRK01000182.1"/>
</dbReference>
<evidence type="ECO:0000313" key="6">
    <source>
        <dbReference type="EMBL" id="KTR79843.1"/>
    </source>
</evidence>
<gene>
    <name evidence="6" type="ORF">NS354_13005</name>
</gene>
<proteinExistence type="predicted"/>
<accession>A0A147E7J2</accession>
<keyword evidence="3 5" id="KW-1133">Transmembrane helix</keyword>
<dbReference type="GO" id="GO:0016020">
    <property type="term" value="C:membrane"/>
    <property type="evidence" value="ECO:0007669"/>
    <property type="project" value="UniProtKB-SubCell"/>
</dbReference>
<feature type="non-terminal residue" evidence="6">
    <location>
        <position position="48"/>
    </location>
</feature>
<dbReference type="AlphaFoldDB" id="A0A147E7J2"/>
<dbReference type="SUPFAM" id="SSF81330">
    <property type="entry name" value="Gated mechanosensitive channel"/>
    <property type="match status" value="1"/>
</dbReference>
<keyword evidence="4 5" id="KW-0472">Membrane</keyword>
<dbReference type="PROSITE" id="PS01327">
    <property type="entry name" value="MSCL"/>
    <property type="match status" value="1"/>
</dbReference>